<dbReference type="EMBL" id="JABTTQ020002056">
    <property type="protein sequence ID" value="KAK6126263.1"/>
    <property type="molecule type" value="Genomic_DNA"/>
</dbReference>
<protein>
    <submittedName>
        <fullName evidence="1">Uncharacterized protein</fullName>
    </submittedName>
</protein>
<accession>A0ABR0UU86</accession>
<proteinExistence type="predicted"/>
<evidence type="ECO:0000313" key="1">
    <source>
        <dbReference type="EMBL" id="KAK6126263.1"/>
    </source>
</evidence>
<gene>
    <name evidence="1" type="ORF">DH2020_040008</name>
</gene>
<dbReference type="InterPro" id="IPR036052">
    <property type="entry name" value="TrpB-like_PALP_sf"/>
</dbReference>
<reference evidence="1 2" key="1">
    <citation type="journal article" date="2021" name="Comput. Struct. Biotechnol. J.">
        <title>De novo genome assembly of the potent medicinal plant Rehmannia glutinosa using nanopore technology.</title>
        <authorList>
            <person name="Ma L."/>
            <person name="Dong C."/>
            <person name="Song C."/>
            <person name="Wang X."/>
            <person name="Zheng X."/>
            <person name="Niu Y."/>
            <person name="Chen S."/>
            <person name="Feng W."/>
        </authorList>
    </citation>
    <scope>NUCLEOTIDE SEQUENCE [LARGE SCALE GENOMIC DNA]</scope>
    <source>
        <strain evidence="1">DH-2019</strain>
    </source>
</reference>
<organism evidence="1 2">
    <name type="scientific">Rehmannia glutinosa</name>
    <name type="common">Chinese foxglove</name>
    <dbReference type="NCBI Taxonomy" id="99300"/>
    <lineage>
        <taxon>Eukaryota</taxon>
        <taxon>Viridiplantae</taxon>
        <taxon>Streptophyta</taxon>
        <taxon>Embryophyta</taxon>
        <taxon>Tracheophyta</taxon>
        <taxon>Spermatophyta</taxon>
        <taxon>Magnoliopsida</taxon>
        <taxon>eudicotyledons</taxon>
        <taxon>Gunneridae</taxon>
        <taxon>Pentapetalae</taxon>
        <taxon>asterids</taxon>
        <taxon>lamiids</taxon>
        <taxon>Lamiales</taxon>
        <taxon>Orobanchaceae</taxon>
        <taxon>Rehmannieae</taxon>
        <taxon>Rehmannia</taxon>
    </lineage>
</organism>
<name>A0ABR0UU86_REHGL</name>
<keyword evidence="2" id="KW-1185">Reference proteome</keyword>
<comment type="caution">
    <text evidence="1">The sequence shown here is derived from an EMBL/GenBank/DDBJ whole genome shotgun (WGS) entry which is preliminary data.</text>
</comment>
<sequence>MPPGVEAGRRVYRRPEGFLGVLPLTAAPPESRGGSGVPLLGVSQVRSSASGYLLPNENRVKVLLTNGTLNALEYLTNILASKVYDVAYESPLQLATKLSQKWGVNVTGSERDLQPLKIFGLLFRFSAKSGTVYQIYEDASS</sequence>
<dbReference type="Gene3D" id="3.40.50.1100">
    <property type="match status" value="1"/>
</dbReference>
<dbReference type="Proteomes" id="UP001318860">
    <property type="component" value="Unassembled WGS sequence"/>
</dbReference>
<evidence type="ECO:0000313" key="2">
    <source>
        <dbReference type="Proteomes" id="UP001318860"/>
    </source>
</evidence>